<name>A0A099B5T2_9HELI</name>
<evidence type="ECO:0000313" key="3">
    <source>
        <dbReference type="Proteomes" id="UP000029714"/>
    </source>
</evidence>
<dbReference type="EMBL" id="QBIU01000001">
    <property type="protein sequence ID" value="MWV68749.1"/>
    <property type="molecule type" value="Genomic_DNA"/>
</dbReference>
<reference evidence="2" key="3">
    <citation type="submission" date="2018-04" db="EMBL/GenBank/DDBJ databases">
        <authorList>
            <person name="Sheh A."/>
            <person name="Shen Z."/>
            <person name="Mannion A.J."/>
            <person name="Fox J.G."/>
        </authorList>
    </citation>
    <scope>NUCLEOTIDE SEQUENCE</scope>
    <source>
        <strain evidence="2">MIT 97-6194</strain>
    </source>
</reference>
<evidence type="ECO:0000313" key="4">
    <source>
        <dbReference type="Proteomes" id="UP000477070"/>
    </source>
</evidence>
<dbReference type="AlphaFoldDB" id="A0A099B5T2"/>
<evidence type="ECO:0000313" key="2">
    <source>
        <dbReference type="EMBL" id="TLD91879.1"/>
    </source>
</evidence>
<evidence type="ECO:0000313" key="1">
    <source>
        <dbReference type="EMBL" id="MWV68749.1"/>
    </source>
</evidence>
<organism evidence="2 3">
    <name type="scientific">Helicobacter saguini</name>
    <dbReference type="NCBI Taxonomy" id="1548018"/>
    <lineage>
        <taxon>Bacteria</taxon>
        <taxon>Pseudomonadati</taxon>
        <taxon>Campylobacterota</taxon>
        <taxon>Epsilonproteobacteria</taxon>
        <taxon>Campylobacterales</taxon>
        <taxon>Helicobacteraceae</taxon>
        <taxon>Helicobacter</taxon>
    </lineage>
</organism>
<gene>
    <name evidence="1" type="ORF">DCO61_01575</name>
    <name evidence="2" type="ORF">LS64_011190</name>
</gene>
<dbReference type="OrthoDB" id="5330170at2"/>
<protein>
    <submittedName>
        <fullName evidence="2">Uncharacterized protein</fullName>
    </submittedName>
</protein>
<dbReference type="Proteomes" id="UP000029714">
    <property type="component" value="Unassembled WGS sequence"/>
</dbReference>
<accession>A0A099B5T2</accession>
<reference evidence="2 3" key="1">
    <citation type="journal article" date="2014" name="Genome Announc.">
        <title>Draft genome sequences of eight enterohepatic helicobacter species isolated from both laboratory and wild rodents.</title>
        <authorList>
            <person name="Sheh A."/>
            <person name="Shen Z."/>
            <person name="Fox J.G."/>
        </authorList>
    </citation>
    <scope>NUCLEOTIDE SEQUENCE [LARGE SCALE GENOMIC DNA]</scope>
    <source>
        <strain evidence="2 3">MIT 97-6194</strain>
    </source>
</reference>
<keyword evidence="3" id="KW-1185">Reference proteome</keyword>
<proteinExistence type="predicted"/>
<dbReference type="EMBL" id="JRMP02000026">
    <property type="protein sequence ID" value="TLD91879.1"/>
    <property type="molecule type" value="Genomic_DNA"/>
</dbReference>
<dbReference type="RefSeq" id="WP_034570249.1">
    <property type="nucleotide sequence ID" value="NZ_JRMP02000026.1"/>
</dbReference>
<reference evidence="2 3" key="2">
    <citation type="journal article" date="2016" name="Infect. Immun.">
        <title>Helicobacter saguini, a Novel Helicobacter Isolated from Cotton-Top Tamarins with Ulcerative Colitis, Has Proinflammatory Properties and Induces Typhlocolitis and Dysplasia in Gnotobiotic IL-10-/- Mice.</title>
        <authorList>
            <person name="Shen Z."/>
            <person name="Mannion A."/>
            <person name="Whary M.T."/>
            <person name="Muthupalani S."/>
            <person name="Sheh A."/>
            <person name="Feng Y."/>
            <person name="Gong G."/>
            <person name="Vandamme P."/>
            <person name="Holcombe H.R."/>
            <person name="Paster B.J."/>
            <person name="Fox J.G."/>
        </authorList>
    </citation>
    <scope>NUCLEOTIDE SEQUENCE [LARGE SCALE GENOMIC DNA]</scope>
    <source>
        <strain evidence="2 3">MIT 97-6194</strain>
    </source>
</reference>
<comment type="caution">
    <text evidence="2">The sequence shown here is derived from an EMBL/GenBank/DDBJ whole genome shotgun (WGS) entry which is preliminary data.</text>
</comment>
<reference evidence="1 4" key="4">
    <citation type="submission" date="2019-12" db="EMBL/GenBank/DDBJ databases">
        <title>Multi-Generational Helicobacter saguini Isolates.</title>
        <authorList>
            <person name="Mannion A."/>
            <person name="Shen Z."/>
            <person name="Fox J.G."/>
        </authorList>
    </citation>
    <scope>NUCLEOTIDE SEQUENCE [LARGE SCALE GENOMIC DNA]</scope>
    <source>
        <strain evidence="1">16-048</strain>
        <strain evidence="4">16-048 (F4)</strain>
    </source>
</reference>
<dbReference type="Proteomes" id="UP000477070">
    <property type="component" value="Unassembled WGS sequence"/>
</dbReference>
<sequence length="119" mass="13844">MSHYTKKQILKLLKYTKLAWASYSTKLNSGMFGENDKKWGLNKKNKKNQFSALYTCKSFAICSKDNKSLIDKNNTEKILGYKSVFANIFILNKDSITNECLESRKALYKSFMFLKQEIT</sequence>